<dbReference type="GeneID" id="92761214"/>
<dbReference type="EMBL" id="CP066007">
    <property type="protein sequence ID" value="QQB46993.1"/>
    <property type="molecule type" value="Genomic_DNA"/>
</dbReference>
<evidence type="ECO:0000313" key="3">
    <source>
        <dbReference type="Proteomes" id="UP000596145"/>
    </source>
</evidence>
<accession>A0A7T4EGK2</accession>
<feature type="transmembrane region" description="Helical" evidence="1">
    <location>
        <begin position="73"/>
        <end position="102"/>
    </location>
</feature>
<feature type="transmembrane region" description="Helical" evidence="1">
    <location>
        <begin position="109"/>
        <end position="125"/>
    </location>
</feature>
<evidence type="ECO:0000313" key="2">
    <source>
        <dbReference type="EMBL" id="QQB46993.1"/>
    </source>
</evidence>
<keyword evidence="1" id="KW-0812">Transmembrane</keyword>
<proteinExistence type="predicted"/>
<protein>
    <submittedName>
        <fullName evidence="2">Uncharacterized protein</fullName>
    </submittedName>
</protein>
<feature type="transmembrane region" description="Helical" evidence="1">
    <location>
        <begin position="23"/>
        <end position="40"/>
    </location>
</feature>
<name>A0A7T4EGK2_9CORY</name>
<feature type="transmembrane region" description="Helical" evidence="1">
    <location>
        <begin position="45"/>
        <end position="61"/>
    </location>
</feature>
<keyword evidence="1" id="KW-1133">Transmembrane helix</keyword>
<sequence length="382" mass="42299">MKGFPNLPTSSGEWWPLFRDSRSIYLITLGSLFLFALLVGHRFQIYELAAIVAVAVLGATVKQHPKASCVGMAVTSATIAVFTIAESPVYYFGAILFCALAWRYAGWRFALLPTLCIAVLSYVNVDFGNYKWDGTAVTIWLTLVGFSCIGGVSWKRVSNQVETQEEIFRKKLKNDQRELSVFLHNSVVSQLTNALKLLETISEDRALPKKHLENLISSQDLIRSSVNKLRFLINGREILHQGHNGFEKANSKELLDALVRDLSRLGFTVESNIHELAGNSRARFYSDVALLQLFIGETGTNIIKYANIEMSVRVNLNGNVGGYVLEVENGIDQIAVEKNNNSSSVGIEYLTEVARESGAEIRVNASVRSWMITLTVSGAAPD</sequence>
<dbReference type="Gene3D" id="3.30.565.10">
    <property type="entry name" value="Histidine kinase-like ATPase, C-terminal domain"/>
    <property type="match status" value="1"/>
</dbReference>
<dbReference type="Proteomes" id="UP000596145">
    <property type="component" value="Chromosome"/>
</dbReference>
<reference evidence="2 3" key="1">
    <citation type="submission" date="2020-12" db="EMBL/GenBank/DDBJ databases">
        <title>FDA dAtabase for Regulatory Grade micrObial Sequences (FDA-ARGOS): Supporting development and validation of Infectious Disease Dx tests.</title>
        <authorList>
            <person name="Sproer C."/>
            <person name="Gronow S."/>
            <person name="Severitt S."/>
            <person name="Schroder I."/>
            <person name="Tallon L."/>
            <person name="Sadzewicz L."/>
            <person name="Zhao X."/>
            <person name="Boylan J."/>
            <person name="Ott S."/>
            <person name="Bowen H."/>
            <person name="Vavikolanu K."/>
            <person name="Mehta A."/>
            <person name="Aluvathingal J."/>
            <person name="Nadendla S."/>
            <person name="Lowell S."/>
            <person name="Myers T."/>
            <person name="Yan Y."/>
            <person name="Sichtig H."/>
        </authorList>
    </citation>
    <scope>NUCLEOTIDE SEQUENCE [LARGE SCALE GENOMIC DNA]</scope>
    <source>
        <strain evidence="2 3">FDAARGOS_1053</strain>
    </source>
</reference>
<dbReference type="RefSeq" id="WP_084036166.1">
    <property type="nucleotide sequence ID" value="NZ_CP066007.1"/>
</dbReference>
<evidence type="ECO:0000256" key="1">
    <source>
        <dbReference type="SAM" id="Phobius"/>
    </source>
</evidence>
<dbReference type="AlphaFoldDB" id="A0A7T4EGK2"/>
<feature type="transmembrane region" description="Helical" evidence="1">
    <location>
        <begin position="137"/>
        <end position="154"/>
    </location>
</feature>
<organism evidence="2 3">
    <name type="scientific">Corynebacterium glucuronolyticum</name>
    <dbReference type="NCBI Taxonomy" id="39791"/>
    <lineage>
        <taxon>Bacteria</taxon>
        <taxon>Bacillati</taxon>
        <taxon>Actinomycetota</taxon>
        <taxon>Actinomycetes</taxon>
        <taxon>Mycobacteriales</taxon>
        <taxon>Corynebacteriaceae</taxon>
        <taxon>Corynebacterium</taxon>
    </lineage>
</organism>
<dbReference type="InterPro" id="IPR036890">
    <property type="entry name" value="HATPase_C_sf"/>
</dbReference>
<keyword evidence="1" id="KW-0472">Membrane</keyword>
<gene>
    <name evidence="2" type="ORF">I6I10_03500</name>
</gene>